<gene>
    <name evidence="2" type="ORF">BOTBODRAFT_325747</name>
</gene>
<dbReference type="EMBL" id="KL198017">
    <property type="protein sequence ID" value="KDQ21016.1"/>
    <property type="molecule type" value="Genomic_DNA"/>
</dbReference>
<sequence length="475" mass="51574">MDIDTSWCPVCDRYIPPARYTVPVEPAPESKPKARKPQPKRALSADDDATPTARTRTIISRDPTPLYCSEQCRLADASSFAVGTPRKQAAPPSPLFVSGSESDLDSANGDYFEYIRRTAPGSSSSDSLNSMWDQGHIMTARRHKASMEASADARKGKQRIPSAIQVNTARYSPAPHTSALPTAPIQFSRRRPSAGASAAARGSSVPTTAAELYTSAYPLAFHRSHSSSGVTRPLHQVSKAGDRPSRKAQGLLLSPEPAQASLPGSSNKSPLSFDASPRDHLLRLPIPLVSPPTTLSATTSEHSEPHIVQASASRRLPDALPPRMPSELLLDSLIRSSNGSTDTRGGSPKSVSRDFVPMYPCPLLPVKPGEKRKRYVYSISHSLDPHTHSFAFSPDYFTLAAQSKLLLLYFTLLSVTRIISLFSYNAHYYNIRPLGFSRSSPPRHPHISLPSLLQVICNPASLSHLSHVPKGPERA</sequence>
<accession>A0A067NB57</accession>
<proteinExistence type="predicted"/>
<feature type="compositionally biased region" description="Low complexity" evidence="1">
    <location>
        <begin position="193"/>
        <end position="204"/>
    </location>
</feature>
<evidence type="ECO:0000313" key="3">
    <source>
        <dbReference type="Proteomes" id="UP000027195"/>
    </source>
</evidence>
<feature type="region of interest" description="Disordered" evidence="1">
    <location>
        <begin position="21"/>
        <end position="56"/>
    </location>
</feature>
<dbReference type="InParanoid" id="A0A067NB57"/>
<protein>
    <submittedName>
        <fullName evidence="2">Uncharacterized protein</fullName>
    </submittedName>
</protein>
<evidence type="ECO:0000256" key="1">
    <source>
        <dbReference type="SAM" id="MobiDB-lite"/>
    </source>
</evidence>
<evidence type="ECO:0000313" key="2">
    <source>
        <dbReference type="EMBL" id="KDQ21016.1"/>
    </source>
</evidence>
<organism evidence="2 3">
    <name type="scientific">Botryobasidium botryosum (strain FD-172 SS1)</name>
    <dbReference type="NCBI Taxonomy" id="930990"/>
    <lineage>
        <taxon>Eukaryota</taxon>
        <taxon>Fungi</taxon>
        <taxon>Dikarya</taxon>
        <taxon>Basidiomycota</taxon>
        <taxon>Agaricomycotina</taxon>
        <taxon>Agaricomycetes</taxon>
        <taxon>Cantharellales</taxon>
        <taxon>Botryobasidiaceae</taxon>
        <taxon>Botryobasidium</taxon>
    </lineage>
</organism>
<dbReference type="OrthoDB" id="3365472at2759"/>
<feature type="region of interest" description="Disordered" evidence="1">
    <location>
        <begin position="224"/>
        <end position="276"/>
    </location>
</feature>
<dbReference type="AlphaFoldDB" id="A0A067NB57"/>
<dbReference type="HOGENOM" id="CLU_574888_0_0_1"/>
<reference evidence="3" key="1">
    <citation type="journal article" date="2014" name="Proc. Natl. Acad. Sci. U.S.A.">
        <title>Extensive sampling of basidiomycete genomes demonstrates inadequacy of the white-rot/brown-rot paradigm for wood decay fungi.</title>
        <authorList>
            <person name="Riley R."/>
            <person name="Salamov A.A."/>
            <person name="Brown D.W."/>
            <person name="Nagy L.G."/>
            <person name="Floudas D."/>
            <person name="Held B.W."/>
            <person name="Levasseur A."/>
            <person name="Lombard V."/>
            <person name="Morin E."/>
            <person name="Otillar R."/>
            <person name="Lindquist E.A."/>
            <person name="Sun H."/>
            <person name="LaButti K.M."/>
            <person name="Schmutz J."/>
            <person name="Jabbour D."/>
            <person name="Luo H."/>
            <person name="Baker S.E."/>
            <person name="Pisabarro A.G."/>
            <person name="Walton J.D."/>
            <person name="Blanchette R.A."/>
            <person name="Henrissat B."/>
            <person name="Martin F."/>
            <person name="Cullen D."/>
            <person name="Hibbett D.S."/>
            <person name="Grigoriev I.V."/>
        </authorList>
    </citation>
    <scope>NUCLEOTIDE SEQUENCE [LARGE SCALE GENOMIC DNA]</scope>
    <source>
        <strain evidence="3">FD-172 SS1</strain>
    </source>
</reference>
<dbReference type="Proteomes" id="UP000027195">
    <property type="component" value="Unassembled WGS sequence"/>
</dbReference>
<feature type="region of interest" description="Disordered" evidence="1">
    <location>
        <begin position="169"/>
        <end position="205"/>
    </location>
</feature>
<name>A0A067NB57_BOTB1</name>
<keyword evidence="3" id="KW-1185">Reference proteome</keyword>